<reference evidence="2 3" key="1">
    <citation type="submission" date="2024-01" db="EMBL/GenBank/DDBJ databases">
        <title>A telomere-to-telomere, gap-free genome of sweet tea (Lithocarpus litseifolius).</title>
        <authorList>
            <person name="Zhou J."/>
        </authorList>
    </citation>
    <scope>NUCLEOTIDE SEQUENCE [LARGE SCALE GENOMIC DNA]</scope>
    <source>
        <strain evidence="2">Zhou-2022a</strain>
        <tissue evidence="2">Leaf</tissue>
    </source>
</reference>
<dbReference type="PANTHER" id="PTHR47723">
    <property type="entry name" value="OS05G0353850 PROTEIN"/>
    <property type="match status" value="1"/>
</dbReference>
<dbReference type="CDD" id="cd06222">
    <property type="entry name" value="RNase_H_like"/>
    <property type="match status" value="1"/>
</dbReference>
<dbReference type="Proteomes" id="UP001459277">
    <property type="component" value="Unassembled WGS sequence"/>
</dbReference>
<dbReference type="InterPro" id="IPR002156">
    <property type="entry name" value="RNaseH_domain"/>
</dbReference>
<name>A0AAW2CPP4_9ROSI</name>
<dbReference type="GO" id="GO:0003676">
    <property type="term" value="F:nucleic acid binding"/>
    <property type="evidence" value="ECO:0007669"/>
    <property type="project" value="InterPro"/>
</dbReference>
<dbReference type="AlphaFoldDB" id="A0AAW2CPP4"/>
<protein>
    <recommendedName>
        <fullName evidence="1">RNase H type-1 domain-containing protein</fullName>
    </recommendedName>
</protein>
<dbReference type="PANTHER" id="PTHR47723:SF19">
    <property type="entry name" value="POLYNUCLEOTIDYL TRANSFERASE, RIBONUCLEASE H-LIKE SUPERFAMILY PROTEIN"/>
    <property type="match status" value="1"/>
</dbReference>
<dbReference type="InterPro" id="IPR036397">
    <property type="entry name" value="RNaseH_sf"/>
</dbReference>
<keyword evidence="3" id="KW-1185">Reference proteome</keyword>
<feature type="domain" description="RNase H type-1" evidence="1">
    <location>
        <begin position="2"/>
        <end position="110"/>
    </location>
</feature>
<dbReference type="Pfam" id="PF13456">
    <property type="entry name" value="RVT_3"/>
    <property type="match status" value="1"/>
</dbReference>
<dbReference type="GO" id="GO:0004523">
    <property type="term" value="F:RNA-DNA hybrid ribonuclease activity"/>
    <property type="evidence" value="ECO:0007669"/>
    <property type="project" value="InterPro"/>
</dbReference>
<evidence type="ECO:0000313" key="3">
    <source>
        <dbReference type="Proteomes" id="UP001459277"/>
    </source>
</evidence>
<accession>A0AAW2CPP4</accession>
<dbReference type="InterPro" id="IPR012337">
    <property type="entry name" value="RNaseH-like_sf"/>
</dbReference>
<comment type="caution">
    <text evidence="2">The sequence shown here is derived from an EMBL/GenBank/DDBJ whole genome shotgun (WGS) entry which is preliminary data.</text>
</comment>
<dbReference type="InterPro" id="IPR044730">
    <property type="entry name" value="RNase_H-like_dom_plant"/>
</dbReference>
<evidence type="ECO:0000313" key="2">
    <source>
        <dbReference type="EMBL" id="KAK9999502.1"/>
    </source>
</evidence>
<dbReference type="Gene3D" id="3.30.420.10">
    <property type="entry name" value="Ribonuclease H-like superfamily/Ribonuclease H"/>
    <property type="match status" value="1"/>
</dbReference>
<dbReference type="SUPFAM" id="SSF53098">
    <property type="entry name" value="Ribonuclease H-like"/>
    <property type="match status" value="1"/>
</dbReference>
<gene>
    <name evidence="2" type="ORF">SO802_019105</name>
</gene>
<organism evidence="2 3">
    <name type="scientific">Lithocarpus litseifolius</name>
    <dbReference type="NCBI Taxonomy" id="425828"/>
    <lineage>
        <taxon>Eukaryota</taxon>
        <taxon>Viridiplantae</taxon>
        <taxon>Streptophyta</taxon>
        <taxon>Embryophyta</taxon>
        <taxon>Tracheophyta</taxon>
        <taxon>Spermatophyta</taxon>
        <taxon>Magnoliopsida</taxon>
        <taxon>eudicotyledons</taxon>
        <taxon>Gunneridae</taxon>
        <taxon>Pentapetalae</taxon>
        <taxon>rosids</taxon>
        <taxon>fabids</taxon>
        <taxon>Fagales</taxon>
        <taxon>Fagaceae</taxon>
        <taxon>Lithocarpus</taxon>
    </lineage>
</organism>
<proteinExistence type="predicted"/>
<dbReference type="EMBL" id="JAZDWU010000006">
    <property type="protein sequence ID" value="KAK9999502.1"/>
    <property type="molecule type" value="Genomic_DNA"/>
</dbReference>
<evidence type="ECO:0000259" key="1">
    <source>
        <dbReference type="Pfam" id="PF13456"/>
    </source>
</evidence>
<dbReference type="InterPro" id="IPR053151">
    <property type="entry name" value="RNase_H-like"/>
</dbReference>
<sequence>MAGGGGLLWNEDGRWIVGFARKIGITSSFLAELWALRDGLSLCVSRNFAAVEIELDAKSIVDAMVNQEYSNILASSLMDDCRNLAKQIPRIRVKHCFREANRCADALARMGGLLDDNFTVFKSPFVDISSFLDFDCNGLFLSRFCPVSLFSL</sequence>